<evidence type="ECO:0000313" key="2">
    <source>
        <dbReference type="EMBL" id="KAG4411244.1"/>
    </source>
</evidence>
<accession>A0A8H7SXD1</accession>
<dbReference type="OrthoDB" id="3551972at2759"/>
<dbReference type="AlphaFoldDB" id="A0A8H7SXD1"/>
<keyword evidence="1" id="KW-0812">Transmembrane</keyword>
<keyword evidence="3" id="KW-1185">Reference proteome</keyword>
<evidence type="ECO:0000313" key="3">
    <source>
        <dbReference type="Proteomes" id="UP000664132"/>
    </source>
</evidence>
<dbReference type="EMBL" id="JAFJYH010000501">
    <property type="protein sequence ID" value="KAG4411244.1"/>
    <property type="molecule type" value="Genomic_DNA"/>
</dbReference>
<gene>
    <name evidence="2" type="ORF">IFR04_015620</name>
</gene>
<proteinExistence type="predicted"/>
<sequence length="130" mass="14905">MDCPIISLFNVLWSIAYYTVLVSGTCFCLTTIGLVVQAMFEMYHRGEGFTRYIHRMDIKTIERHMSYEKAGRRQELKEWYLKEIEAIDVGVGHGCCGKAGEKLDRKDGTHGFVFVEKDVEKCAQAPCEKK</sequence>
<keyword evidence="1" id="KW-1133">Transmembrane helix</keyword>
<reference evidence="2" key="1">
    <citation type="submission" date="2021-02" db="EMBL/GenBank/DDBJ databases">
        <title>Genome sequence Cadophora malorum strain M34.</title>
        <authorList>
            <person name="Stefanovic E."/>
            <person name="Vu D."/>
            <person name="Scully C."/>
            <person name="Dijksterhuis J."/>
            <person name="Roader J."/>
            <person name="Houbraken J."/>
        </authorList>
    </citation>
    <scope>NUCLEOTIDE SEQUENCE</scope>
    <source>
        <strain evidence="2">M34</strain>
    </source>
</reference>
<organism evidence="2 3">
    <name type="scientific">Cadophora malorum</name>
    <dbReference type="NCBI Taxonomy" id="108018"/>
    <lineage>
        <taxon>Eukaryota</taxon>
        <taxon>Fungi</taxon>
        <taxon>Dikarya</taxon>
        <taxon>Ascomycota</taxon>
        <taxon>Pezizomycotina</taxon>
        <taxon>Leotiomycetes</taxon>
        <taxon>Helotiales</taxon>
        <taxon>Ploettnerulaceae</taxon>
        <taxon>Cadophora</taxon>
    </lineage>
</organism>
<dbReference type="Proteomes" id="UP000664132">
    <property type="component" value="Unassembled WGS sequence"/>
</dbReference>
<name>A0A8H7SXD1_9HELO</name>
<evidence type="ECO:0000256" key="1">
    <source>
        <dbReference type="SAM" id="Phobius"/>
    </source>
</evidence>
<feature type="transmembrane region" description="Helical" evidence="1">
    <location>
        <begin position="15"/>
        <end position="36"/>
    </location>
</feature>
<keyword evidence="1" id="KW-0472">Membrane</keyword>
<protein>
    <submittedName>
        <fullName evidence="2">Uncharacterized protein</fullName>
    </submittedName>
</protein>
<comment type="caution">
    <text evidence="2">The sequence shown here is derived from an EMBL/GenBank/DDBJ whole genome shotgun (WGS) entry which is preliminary data.</text>
</comment>